<organism evidence="6">
    <name type="scientific">marine metagenome</name>
    <dbReference type="NCBI Taxonomy" id="408172"/>
    <lineage>
        <taxon>unclassified sequences</taxon>
        <taxon>metagenomes</taxon>
        <taxon>ecological metagenomes</taxon>
    </lineage>
</organism>
<dbReference type="PANTHER" id="PTHR42847">
    <property type="entry name" value="ALKANESULFONATE MONOOXYGENASE"/>
    <property type="match status" value="1"/>
</dbReference>
<dbReference type="InterPro" id="IPR050172">
    <property type="entry name" value="SsuD_RutA_monooxygenase"/>
</dbReference>
<keyword evidence="4" id="KW-0503">Monooxygenase</keyword>
<dbReference type="Gene3D" id="3.20.20.30">
    <property type="entry name" value="Luciferase-like domain"/>
    <property type="match status" value="1"/>
</dbReference>
<dbReference type="PANTHER" id="PTHR42847:SF4">
    <property type="entry name" value="ALKANESULFONATE MONOOXYGENASE-RELATED"/>
    <property type="match status" value="1"/>
</dbReference>
<evidence type="ECO:0000256" key="3">
    <source>
        <dbReference type="ARBA" id="ARBA00023002"/>
    </source>
</evidence>
<name>A0A382VQ43_9ZZZZ</name>
<feature type="domain" description="Luciferase-like" evidence="5">
    <location>
        <begin position="16"/>
        <end position="201"/>
    </location>
</feature>
<protein>
    <recommendedName>
        <fullName evidence="5">Luciferase-like domain-containing protein</fullName>
    </recommendedName>
</protein>
<keyword evidence="3" id="KW-0560">Oxidoreductase</keyword>
<dbReference type="AlphaFoldDB" id="A0A382VQ43"/>
<keyword evidence="2" id="KW-0288">FMN</keyword>
<dbReference type="SUPFAM" id="SSF51679">
    <property type="entry name" value="Bacterial luciferase-like"/>
    <property type="match status" value="1"/>
</dbReference>
<sequence length="234" mass="25342">MSKPFRFGVQSFNADSGAEWTEQVQKAEELGYSTFHLADHIIGPGPALQAANHPEQNLAAIPAMAYAAAVTNDIHIGCRVFCVDYHLPVVLIKSAMTIDRLSGGRLEMGLGAGWITEEYNALGITKDEPRVRIDRLADVIEGVKAFRQEGQADIQNETLKWQGFEGVPKPLSKPPLMVGGGSPRVLRLAGREADIVSLNFNNRSGMIGPDGVGMSTEAETQKKVSWIKEGAGDR</sequence>
<dbReference type="InterPro" id="IPR036661">
    <property type="entry name" value="Luciferase-like_sf"/>
</dbReference>
<accession>A0A382VQ43</accession>
<evidence type="ECO:0000313" key="6">
    <source>
        <dbReference type="EMBL" id="SVD48623.1"/>
    </source>
</evidence>
<proteinExistence type="predicted"/>
<dbReference type="Pfam" id="PF00296">
    <property type="entry name" value="Bac_luciferase"/>
    <property type="match status" value="1"/>
</dbReference>
<evidence type="ECO:0000256" key="1">
    <source>
        <dbReference type="ARBA" id="ARBA00022630"/>
    </source>
</evidence>
<dbReference type="GO" id="GO:0046306">
    <property type="term" value="P:alkanesulfonate catabolic process"/>
    <property type="evidence" value="ECO:0007669"/>
    <property type="project" value="TreeGrafter"/>
</dbReference>
<keyword evidence="1" id="KW-0285">Flavoprotein</keyword>
<dbReference type="GO" id="GO:0008726">
    <property type="term" value="F:alkanesulfonate monooxygenase activity"/>
    <property type="evidence" value="ECO:0007669"/>
    <property type="project" value="TreeGrafter"/>
</dbReference>
<gene>
    <name evidence="6" type="ORF">METZ01_LOCUS401477</name>
</gene>
<reference evidence="6" key="1">
    <citation type="submission" date="2018-05" db="EMBL/GenBank/DDBJ databases">
        <authorList>
            <person name="Lanie J.A."/>
            <person name="Ng W.-L."/>
            <person name="Kazmierczak K.M."/>
            <person name="Andrzejewski T.M."/>
            <person name="Davidsen T.M."/>
            <person name="Wayne K.J."/>
            <person name="Tettelin H."/>
            <person name="Glass J.I."/>
            <person name="Rusch D."/>
            <person name="Podicherti R."/>
            <person name="Tsui H.-C.T."/>
            <person name="Winkler M.E."/>
        </authorList>
    </citation>
    <scope>NUCLEOTIDE SEQUENCE</scope>
</reference>
<evidence type="ECO:0000256" key="4">
    <source>
        <dbReference type="ARBA" id="ARBA00023033"/>
    </source>
</evidence>
<dbReference type="InterPro" id="IPR011251">
    <property type="entry name" value="Luciferase-like_dom"/>
</dbReference>
<dbReference type="EMBL" id="UINC01153737">
    <property type="protein sequence ID" value="SVD48623.1"/>
    <property type="molecule type" value="Genomic_DNA"/>
</dbReference>
<evidence type="ECO:0000259" key="5">
    <source>
        <dbReference type="Pfam" id="PF00296"/>
    </source>
</evidence>
<evidence type="ECO:0000256" key="2">
    <source>
        <dbReference type="ARBA" id="ARBA00022643"/>
    </source>
</evidence>
<feature type="non-terminal residue" evidence="6">
    <location>
        <position position="234"/>
    </location>
</feature>